<evidence type="ECO:0000256" key="1">
    <source>
        <dbReference type="ARBA" id="ARBA00023015"/>
    </source>
</evidence>
<dbReference type="InterPro" id="IPR050204">
    <property type="entry name" value="AraC_XylS_family_regulators"/>
</dbReference>
<dbReference type="RefSeq" id="WP_023905363.1">
    <property type="nucleotide sequence ID" value="NZ_CAJDKC010000005.1"/>
</dbReference>
<dbReference type="Proteomes" id="UP000587508">
    <property type="component" value="Unassembled WGS sequence"/>
</dbReference>
<keyword evidence="3" id="KW-0804">Transcription</keyword>
<feature type="domain" description="HTH araC/xylS-type" evidence="4">
    <location>
        <begin position="1"/>
        <end position="74"/>
    </location>
</feature>
<dbReference type="InterPro" id="IPR018060">
    <property type="entry name" value="HTH_AraC"/>
</dbReference>
<dbReference type="PROSITE" id="PS00041">
    <property type="entry name" value="HTH_ARAC_FAMILY_1"/>
    <property type="match status" value="1"/>
</dbReference>
<dbReference type="AlphaFoldDB" id="A0A6V7FGV2"/>
<proteinExistence type="predicted"/>
<evidence type="ECO:0000259" key="4">
    <source>
        <dbReference type="PROSITE" id="PS01124"/>
    </source>
</evidence>
<dbReference type="EMBL" id="CAJDKC010000005">
    <property type="protein sequence ID" value="CAD0362981.1"/>
    <property type="molecule type" value="Genomic_DNA"/>
</dbReference>
<comment type="caution">
    <text evidence="5">The sequence shown here is derived from an EMBL/GenBank/DDBJ whole genome shotgun (WGS) entry which is preliminary data.</text>
</comment>
<gene>
    <name evidence="5" type="ORF">CFBP7900_38720</name>
</gene>
<reference evidence="5 6" key="1">
    <citation type="submission" date="2020-07" db="EMBL/GenBank/DDBJ databases">
        <authorList>
            <person name="Pothier F. J."/>
        </authorList>
    </citation>
    <scope>NUCLEOTIDE SEQUENCE [LARGE SCALE GENOMIC DNA]</scope>
    <source>
        <strain evidence="5 6">CFBP 7900</strain>
    </source>
</reference>
<evidence type="ECO:0000313" key="5">
    <source>
        <dbReference type="EMBL" id="CAD0362984.1"/>
    </source>
</evidence>
<protein>
    <submittedName>
        <fullName evidence="5">HTH-type transcriptional regulator</fullName>
    </submittedName>
</protein>
<dbReference type="SUPFAM" id="SSF46689">
    <property type="entry name" value="Homeodomain-like"/>
    <property type="match status" value="1"/>
</dbReference>
<evidence type="ECO:0000313" key="6">
    <source>
        <dbReference type="Proteomes" id="UP000587508"/>
    </source>
</evidence>
<dbReference type="EMBL" id="CAJDKC010000005">
    <property type="protein sequence ID" value="CAD0362984.1"/>
    <property type="molecule type" value="Genomic_DNA"/>
</dbReference>
<name>A0A6V7FGV2_9XANT</name>
<dbReference type="InterPro" id="IPR009057">
    <property type="entry name" value="Homeodomain-like_sf"/>
</dbReference>
<dbReference type="PROSITE" id="PS01124">
    <property type="entry name" value="HTH_ARAC_FAMILY_2"/>
    <property type="match status" value="1"/>
</dbReference>
<dbReference type="InterPro" id="IPR018062">
    <property type="entry name" value="HTH_AraC-typ_CS"/>
</dbReference>
<evidence type="ECO:0000256" key="2">
    <source>
        <dbReference type="ARBA" id="ARBA00023125"/>
    </source>
</evidence>
<dbReference type="GO" id="GO:0043565">
    <property type="term" value="F:sequence-specific DNA binding"/>
    <property type="evidence" value="ECO:0007669"/>
    <property type="project" value="InterPro"/>
</dbReference>
<accession>A0A6V7FGV2</accession>
<dbReference type="GO" id="GO:0003700">
    <property type="term" value="F:DNA-binding transcription factor activity"/>
    <property type="evidence" value="ECO:0007669"/>
    <property type="project" value="InterPro"/>
</dbReference>
<dbReference type="Gene3D" id="1.10.10.60">
    <property type="entry name" value="Homeodomain-like"/>
    <property type="match status" value="2"/>
</dbReference>
<evidence type="ECO:0000256" key="3">
    <source>
        <dbReference type="ARBA" id="ARBA00023163"/>
    </source>
</evidence>
<dbReference type="PANTHER" id="PTHR46796">
    <property type="entry name" value="HTH-TYPE TRANSCRIPTIONAL ACTIVATOR RHAS-RELATED"/>
    <property type="match status" value="1"/>
</dbReference>
<keyword evidence="2" id="KW-0238">DNA-binding</keyword>
<dbReference type="Pfam" id="PF12833">
    <property type="entry name" value="HTH_18"/>
    <property type="match status" value="1"/>
</dbReference>
<keyword evidence="1" id="KW-0805">Transcription regulation</keyword>
<sequence length="87" mass="9598">MSPRTFARVYRSTCGVTPAKAVETLRVEAARRLLESGNAPIKRIAALTGLSDEQTLRRTFLRVLGVAPGDYRDRFQGTTADERFAVA</sequence>
<dbReference type="SMART" id="SM00342">
    <property type="entry name" value="HTH_ARAC"/>
    <property type="match status" value="1"/>
</dbReference>
<organism evidence="5 6">
    <name type="scientific">Xanthomonas hortorum pv. carotae</name>
    <dbReference type="NCBI Taxonomy" id="487904"/>
    <lineage>
        <taxon>Bacteria</taxon>
        <taxon>Pseudomonadati</taxon>
        <taxon>Pseudomonadota</taxon>
        <taxon>Gammaproteobacteria</taxon>
        <taxon>Lysobacterales</taxon>
        <taxon>Lysobacteraceae</taxon>
        <taxon>Xanthomonas</taxon>
    </lineage>
</organism>